<gene>
    <name evidence="2" type="ORF">EDD60_1273</name>
</gene>
<keyword evidence="1" id="KW-1133">Transmembrane helix</keyword>
<organism evidence="2 3">
    <name type="scientific">Longibaculum muris</name>
    <dbReference type="NCBI Taxonomy" id="1796628"/>
    <lineage>
        <taxon>Bacteria</taxon>
        <taxon>Bacillati</taxon>
        <taxon>Bacillota</taxon>
        <taxon>Erysipelotrichia</taxon>
        <taxon>Erysipelotrichales</taxon>
        <taxon>Coprobacillaceae</taxon>
        <taxon>Longibaculum</taxon>
    </lineage>
</organism>
<dbReference type="AlphaFoldDB" id="A0A4R3YLE2"/>
<sequence length="104" mass="11587">MHDLLLIAVIAFVTLLTRLLPFLLFKNHTHPIIEYLGNVLPFAIMAMLVVYCLKGVDLLSGNHGICEILGVLAVIGLHLWKRNTLLSIFGGTIVYMLCVQVLFI</sequence>
<feature type="transmembrane region" description="Helical" evidence="1">
    <location>
        <begin position="35"/>
        <end position="53"/>
    </location>
</feature>
<dbReference type="RefSeq" id="WP_066448472.1">
    <property type="nucleotide sequence ID" value="NZ_CAUWFI010000009.1"/>
</dbReference>
<feature type="transmembrane region" description="Helical" evidence="1">
    <location>
        <begin position="60"/>
        <end position="79"/>
    </location>
</feature>
<proteinExistence type="predicted"/>
<dbReference type="PIRSF" id="PIRSF003203">
    <property type="entry name" value="AzlD"/>
    <property type="match status" value="1"/>
</dbReference>
<evidence type="ECO:0000313" key="3">
    <source>
        <dbReference type="Proteomes" id="UP000295515"/>
    </source>
</evidence>
<dbReference type="Proteomes" id="UP000295515">
    <property type="component" value="Unassembled WGS sequence"/>
</dbReference>
<dbReference type="Pfam" id="PF05437">
    <property type="entry name" value="AzlD"/>
    <property type="match status" value="1"/>
</dbReference>
<reference evidence="2 3" key="1">
    <citation type="submission" date="2019-03" db="EMBL/GenBank/DDBJ databases">
        <title>Genomic Encyclopedia of Type Strains, Phase IV (KMG-IV): sequencing the most valuable type-strain genomes for metagenomic binning, comparative biology and taxonomic classification.</title>
        <authorList>
            <person name="Goeker M."/>
        </authorList>
    </citation>
    <scope>NUCLEOTIDE SEQUENCE [LARGE SCALE GENOMIC DNA]</scope>
    <source>
        <strain evidence="2 3">DSM 29487</strain>
    </source>
</reference>
<protein>
    <submittedName>
        <fullName evidence="2">Branched-subunit amino acid transport protein AzlD</fullName>
    </submittedName>
</protein>
<keyword evidence="1" id="KW-0472">Membrane</keyword>
<keyword evidence="1" id="KW-0812">Transmembrane</keyword>
<accession>A0A4R3YLE2</accession>
<keyword evidence="3" id="KW-1185">Reference proteome</keyword>
<dbReference type="EMBL" id="SMCQ01000027">
    <property type="protein sequence ID" value="TCV92258.1"/>
    <property type="molecule type" value="Genomic_DNA"/>
</dbReference>
<dbReference type="GeneID" id="98916504"/>
<name>A0A4R3YLE2_9FIRM</name>
<dbReference type="InterPro" id="IPR008407">
    <property type="entry name" value="Brnchd-chn_aa_trnsp_AzlD"/>
</dbReference>
<feature type="transmembrane region" description="Helical" evidence="1">
    <location>
        <begin position="85"/>
        <end position="103"/>
    </location>
</feature>
<evidence type="ECO:0000256" key="1">
    <source>
        <dbReference type="SAM" id="Phobius"/>
    </source>
</evidence>
<comment type="caution">
    <text evidence="2">The sequence shown here is derived from an EMBL/GenBank/DDBJ whole genome shotgun (WGS) entry which is preliminary data.</text>
</comment>
<evidence type="ECO:0000313" key="2">
    <source>
        <dbReference type="EMBL" id="TCV92258.1"/>
    </source>
</evidence>